<dbReference type="Gene3D" id="1.20.1280.50">
    <property type="match status" value="1"/>
</dbReference>
<dbReference type="PANTHER" id="PTHR31900:SF34">
    <property type="entry name" value="EMB|CAB62440.1-RELATED"/>
    <property type="match status" value="1"/>
</dbReference>
<dbReference type="SUPFAM" id="SSF81383">
    <property type="entry name" value="F-box domain"/>
    <property type="match status" value="1"/>
</dbReference>
<protein>
    <recommendedName>
        <fullName evidence="1">F-box domain-containing protein</fullName>
    </recommendedName>
</protein>
<evidence type="ECO:0000313" key="3">
    <source>
        <dbReference type="Proteomes" id="UP000507222"/>
    </source>
</evidence>
<dbReference type="Gene3D" id="3.80.10.10">
    <property type="entry name" value="Ribonuclease Inhibitor"/>
    <property type="match status" value="1"/>
</dbReference>
<reference evidence="2 3" key="1">
    <citation type="submission" date="2020-05" db="EMBL/GenBank/DDBJ databases">
        <authorList>
            <person name="Campoy J."/>
            <person name="Schneeberger K."/>
            <person name="Spophaly S."/>
        </authorList>
    </citation>
    <scope>NUCLEOTIDE SEQUENCE [LARGE SCALE GENOMIC DNA]</scope>
    <source>
        <strain evidence="2">PruArmRojPasFocal</strain>
    </source>
</reference>
<dbReference type="AlphaFoldDB" id="A0A6J5UMU2"/>
<dbReference type="InterPro" id="IPR055411">
    <property type="entry name" value="LRR_FXL15/At3g58940/PEG3-like"/>
</dbReference>
<dbReference type="InterPro" id="IPR032675">
    <property type="entry name" value="LRR_dom_sf"/>
</dbReference>
<dbReference type="InterPro" id="IPR001810">
    <property type="entry name" value="F-box_dom"/>
</dbReference>
<dbReference type="InterPro" id="IPR053781">
    <property type="entry name" value="F-box_AtFBL13-like"/>
</dbReference>
<dbReference type="Proteomes" id="UP000507222">
    <property type="component" value="Unassembled WGS sequence"/>
</dbReference>
<evidence type="ECO:0000259" key="1">
    <source>
        <dbReference type="PROSITE" id="PS50181"/>
    </source>
</evidence>
<feature type="domain" description="F-box" evidence="1">
    <location>
        <begin position="27"/>
        <end position="75"/>
    </location>
</feature>
<dbReference type="EMBL" id="CAEKDK010000004">
    <property type="protein sequence ID" value="CAB4277292.1"/>
    <property type="molecule type" value="Genomic_DNA"/>
</dbReference>
<dbReference type="InterPro" id="IPR036047">
    <property type="entry name" value="F-box-like_dom_sf"/>
</dbReference>
<dbReference type="Pfam" id="PF00646">
    <property type="entry name" value="F-box"/>
    <property type="match status" value="1"/>
</dbReference>
<proteinExistence type="predicted"/>
<dbReference type="PANTHER" id="PTHR31900">
    <property type="entry name" value="F-BOX/RNI SUPERFAMILY PROTEIN-RELATED"/>
    <property type="match status" value="1"/>
</dbReference>
<sequence>MGSRVKGLLLMRGKIPNKKSNPPARVEDRISKLPNEVLCHILSFLPTKYAVRTSILSTRWKNVWAFVPNLDFKYVEAKSYFFNKKKDKSTSARFFTFVDRVISVRGSADIKKFCLHCSCGSKDFARIVGWIQTAIQHNVVELDLCFETTDKDLAFELPQFIFMCKTLVVLKLRSNCITNAPLASGCFPSLKILHVRVEYPVNDSMEKIFSCCPVLEDLTIDGLLGSDDVLNFKISAPELKILKLILPHRDWVGDHDHQYCFLINCPKLENIDLKQDILSKYLFKNAKSLVKASLNLFTHAVADLQPDFSNRANALLAGISNVKYLSLSAHVWEACCVPAFDNLNELKLVLHDCYNWDLLTELLKRSPNLEHLFLEHENDEECICSDEEYSEDGSSKVEYSEDGCSNAEKWNTPDFVPICLVSHLKTISIRGFQGHLHEREAAKYLLENGEVLRKMTIYTGDFLPAKEKIYKEFSMFQRGSRTCQVEFIEEAGSSFDNDYVY</sequence>
<dbReference type="PROSITE" id="PS50181">
    <property type="entry name" value="FBOX"/>
    <property type="match status" value="1"/>
</dbReference>
<gene>
    <name evidence="2" type="ORF">CURHAP_LOCUS26864</name>
</gene>
<accession>A0A6J5UMU2</accession>
<dbReference type="SUPFAM" id="SSF52047">
    <property type="entry name" value="RNI-like"/>
    <property type="match status" value="1"/>
</dbReference>
<dbReference type="CDD" id="cd22160">
    <property type="entry name" value="F-box_AtFBL13-like"/>
    <property type="match status" value="1"/>
</dbReference>
<name>A0A6J5UMU2_PRUAR</name>
<dbReference type="Pfam" id="PF08387">
    <property type="entry name" value="FBD"/>
    <property type="match status" value="1"/>
</dbReference>
<dbReference type="Pfam" id="PF24758">
    <property type="entry name" value="LRR_At5g56370"/>
    <property type="match status" value="1"/>
</dbReference>
<dbReference type="InterPro" id="IPR050232">
    <property type="entry name" value="FBL13/AtMIF1-like"/>
</dbReference>
<evidence type="ECO:0000313" key="2">
    <source>
        <dbReference type="EMBL" id="CAB4277292.1"/>
    </source>
</evidence>
<organism evidence="2 3">
    <name type="scientific">Prunus armeniaca</name>
    <name type="common">Apricot</name>
    <name type="synonym">Armeniaca vulgaris</name>
    <dbReference type="NCBI Taxonomy" id="36596"/>
    <lineage>
        <taxon>Eukaryota</taxon>
        <taxon>Viridiplantae</taxon>
        <taxon>Streptophyta</taxon>
        <taxon>Embryophyta</taxon>
        <taxon>Tracheophyta</taxon>
        <taxon>Spermatophyta</taxon>
        <taxon>Magnoliopsida</taxon>
        <taxon>eudicotyledons</taxon>
        <taxon>Gunneridae</taxon>
        <taxon>Pentapetalae</taxon>
        <taxon>rosids</taxon>
        <taxon>fabids</taxon>
        <taxon>Rosales</taxon>
        <taxon>Rosaceae</taxon>
        <taxon>Amygdaloideae</taxon>
        <taxon>Amygdaleae</taxon>
        <taxon>Prunus</taxon>
    </lineage>
</organism>
<dbReference type="SMART" id="SM00256">
    <property type="entry name" value="FBOX"/>
    <property type="match status" value="1"/>
</dbReference>
<dbReference type="InterPro" id="IPR006566">
    <property type="entry name" value="FBD"/>
</dbReference>
<dbReference type="SMART" id="SM00579">
    <property type="entry name" value="FBD"/>
    <property type="match status" value="1"/>
</dbReference>